<dbReference type="GO" id="GO:0051315">
    <property type="term" value="P:attachment of mitotic spindle microtubules to kinetochore"/>
    <property type="evidence" value="ECO:0007669"/>
    <property type="project" value="TreeGrafter"/>
</dbReference>
<feature type="compositionally biased region" description="Acidic residues" evidence="7">
    <location>
        <begin position="209"/>
        <end position="220"/>
    </location>
</feature>
<evidence type="ECO:0000256" key="3">
    <source>
        <dbReference type="ARBA" id="ARBA00023125"/>
    </source>
</evidence>
<dbReference type="InterPro" id="IPR025974">
    <property type="entry name" value="Mif2/CENP-C_cupin"/>
</dbReference>
<dbReference type="GO" id="GO:0051455">
    <property type="term" value="P:spindle attachment to meiosis I kinetochore"/>
    <property type="evidence" value="ECO:0007669"/>
    <property type="project" value="TreeGrafter"/>
</dbReference>
<feature type="compositionally biased region" description="Basic and acidic residues" evidence="7">
    <location>
        <begin position="8"/>
        <end position="21"/>
    </location>
</feature>
<comment type="subcellular location">
    <subcellularLocation>
        <location evidence="1">Nucleus</location>
    </subcellularLocation>
</comment>
<dbReference type="Pfam" id="PF11699">
    <property type="entry name" value="CENP-C_C"/>
    <property type="match status" value="1"/>
</dbReference>
<dbReference type="EMBL" id="ONZQ02000009">
    <property type="protein sequence ID" value="SPO03934.1"/>
    <property type="molecule type" value="Genomic_DNA"/>
</dbReference>
<feature type="domain" description="Mif2 N-terminal" evidence="9">
    <location>
        <begin position="13"/>
        <end position="138"/>
    </location>
</feature>
<evidence type="ECO:0000256" key="5">
    <source>
        <dbReference type="ARBA" id="ARBA00057947"/>
    </source>
</evidence>
<feature type="domain" description="Mif2/CENP-C cupin" evidence="8">
    <location>
        <begin position="519"/>
        <end position="603"/>
    </location>
</feature>
<dbReference type="GO" id="GO:0005634">
    <property type="term" value="C:nucleus"/>
    <property type="evidence" value="ECO:0007669"/>
    <property type="project" value="UniProtKB-SubCell"/>
</dbReference>
<dbReference type="CDD" id="cd06993">
    <property type="entry name" value="cupin_CENP-C_C"/>
    <property type="match status" value="1"/>
</dbReference>
<dbReference type="GO" id="GO:0019237">
    <property type="term" value="F:centromeric DNA binding"/>
    <property type="evidence" value="ECO:0007669"/>
    <property type="project" value="InterPro"/>
</dbReference>
<feature type="compositionally biased region" description="Acidic residues" evidence="7">
    <location>
        <begin position="454"/>
        <end position="467"/>
    </location>
</feature>
<dbReference type="AlphaFoldDB" id="A0AAE8N1W7"/>
<accession>A0AAE8N1W7</accession>
<dbReference type="InterPro" id="IPR028929">
    <property type="entry name" value="Mif2_N"/>
</dbReference>
<comment type="function">
    <text evidence="5">Component of the kinetochore, a multiprotein complex that assembles on centromeric DNA and attaches chromosomes to spindle microtubules, mediating chromosome segregation and sister chromatid segregation during meiosis and mitosis. Component of the inner kinetochore constitutive centromere-associated network (CCAN), which serves as a structural platform for outer kinetochore assembly.</text>
</comment>
<evidence type="ECO:0000313" key="10">
    <source>
        <dbReference type="EMBL" id="SPO03934.1"/>
    </source>
</evidence>
<evidence type="ECO:0000256" key="1">
    <source>
        <dbReference type="ARBA" id="ARBA00004123"/>
    </source>
</evidence>
<keyword evidence="4" id="KW-0539">Nucleus</keyword>
<dbReference type="InterPro" id="IPR028386">
    <property type="entry name" value="CENP-C/Mif2/cnp3"/>
</dbReference>
<comment type="caution">
    <text evidence="10">The sequence shown here is derived from an EMBL/GenBank/DDBJ whole genome shotgun (WGS) entry which is preliminary data.</text>
</comment>
<feature type="compositionally biased region" description="Acidic residues" evidence="7">
    <location>
        <begin position="166"/>
        <end position="175"/>
    </location>
</feature>
<feature type="compositionally biased region" description="Basic residues" evidence="7">
    <location>
        <begin position="435"/>
        <end position="450"/>
    </location>
</feature>
<evidence type="ECO:0000259" key="8">
    <source>
        <dbReference type="Pfam" id="PF11699"/>
    </source>
</evidence>
<keyword evidence="11" id="KW-1185">Reference proteome</keyword>
<feature type="compositionally biased region" description="Basic and acidic residues" evidence="7">
    <location>
        <begin position="121"/>
        <end position="141"/>
    </location>
</feature>
<feature type="compositionally biased region" description="Basic residues" evidence="7">
    <location>
        <begin position="226"/>
        <end position="238"/>
    </location>
</feature>
<evidence type="ECO:0000256" key="7">
    <source>
        <dbReference type="SAM" id="MobiDB-lite"/>
    </source>
</evidence>
<dbReference type="InterPro" id="IPR011051">
    <property type="entry name" value="RmlC_Cupin_sf"/>
</dbReference>
<organism evidence="10 11">
    <name type="scientific">Cephalotrichum gorgonifer</name>
    <dbReference type="NCBI Taxonomy" id="2041049"/>
    <lineage>
        <taxon>Eukaryota</taxon>
        <taxon>Fungi</taxon>
        <taxon>Dikarya</taxon>
        <taxon>Ascomycota</taxon>
        <taxon>Pezizomycotina</taxon>
        <taxon>Sordariomycetes</taxon>
        <taxon>Hypocreomycetidae</taxon>
        <taxon>Microascales</taxon>
        <taxon>Microascaceae</taxon>
        <taxon>Cephalotrichum</taxon>
    </lineage>
</organism>
<evidence type="ECO:0000256" key="2">
    <source>
        <dbReference type="ARBA" id="ARBA00010291"/>
    </source>
</evidence>
<dbReference type="PANTHER" id="PTHR16684:SF11">
    <property type="entry name" value="CENTROMERE PROTEIN C"/>
    <property type="match status" value="1"/>
</dbReference>
<feature type="compositionally biased region" description="Acidic residues" evidence="7">
    <location>
        <begin position="251"/>
        <end position="267"/>
    </location>
</feature>
<dbReference type="GO" id="GO:0000776">
    <property type="term" value="C:kinetochore"/>
    <property type="evidence" value="ECO:0007669"/>
    <property type="project" value="InterPro"/>
</dbReference>
<dbReference type="PANTHER" id="PTHR16684">
    <property type="entry name" value="CENTROMERE PROTEIN C"/>
    <property type="match status" value="1"/>
</dbReference>
<name>A0AAE8N1W7_9PEZI</name>
<reference evidence="10" key="1">
    <citation type="submission" date="2018-03" db="EMBL/GenBank/DDBJ databases">
        <authorList>
            <person name="Guldener U."/>
        </authorList>
    </citation>
    <scope>NUCLEOTIDE SEQUENCE</scope>
</reference>
<dbReference type="GO" id="GO:0051382">
    <property type="term" value="P:kinetochore assembly"/>
    <property type="evidence" value="ECO:0007669"/>
    <property type="project" value="InterPro"/>
</dbReference>
<evidence type="ECO:0000259" key="9">
    <source>
        <dbReference type="Pfam" id="PF15624"/>
    </source>
</evidence>
<gene>
    <name evidence="10" type="ORF">DNG_06617</name>
</gene>
<evidence type="ECO:0000256" key="4">
    <source>
        <dbReference type="ARBA" id="ARBA00023242"/>
    </source>
</evidence>
<dbReference type="Pfam" id="PF15624">
    <property type="entry name" value="Mif2_N"/>
    <property type="match status" value="1"/>
</dbReference>
<evidence type="ECO:0000256" key="6">
    <source>
        <dbReference type="ARBA" id="ARBA00075033"/>
    </source>
</evidence>
<dbReference type="Proteomes" id="UP001187682">
    <property type="component" value="Unassembled WGS sequence"/>
</dbReference>
<dbReference type="Gene3D" id="2.60.120.10">
    <property type="entry name" value="Jelly Rolls"/>
    <property type="match status" value="1"/>
</dbReference>
<dbReference type="InterPro" id="IPR014710">
    <property type="entry name" value="RmlC-like_jellyroll"/>
</dbReference>
<protein>
    <recommendedName>
        <fullName evidence="6">CENP-C homolog</fullName>
    </recommendedName>
</protein>
<dbReference type="SUPFAM" id="SSF51182">
    <property type="entry name" value="RmlC-like cupins"/>
    <property type="match status" value="1"/>
</dbReference>
<sequence length="618" mass="68432">MPPRGAHRAPDRIYELGEQGRKTGVTLPDTGARDEHGLQPLEGLFSSPRKAATPRADETGELDMELESPGPGPSTVLAAQRGPRLPIPRGRSPAKTNLQSPALKNRHLGLTSSPSRGSIVRSRDTDDSDDHTVTRKLDLRKTQLNGTRGGKKTNGTRPAPSRFAIEEEEQEDSSDDSVLGVDTAPPNMDDSMQLVQDSPPPAGTGANESSEEEEVQEEAQEVARPKPGRGRPRGRPPKKAPPVQREPSEQPQEDVSEVDEAELEPEAADVPVAPVRRGRPPKQAPKATPKGSKRRERATPEEEGNQEPDRDKKRQKTQPKAKAKGKAPVAATKKSGPKPRAQPQTEDPDASILQVQPGPPLPRSRGLVSLRRDAGIQQTRSGRHSYKPLEYWKGEHVTYDQDDAREDMFRAGSRMVLPSIREVLRVEEVEEQTRKRNPRPRGRGKGPKRRAIADEEEEEKEEPEEWERETGEVFGDVVLWEAEHELNPPADGDHVGVAEDRLALSNEGTVTRDIRNATFRFAKTMNLSFMGSGVVDLAPDAEKKPKNSRKMQMVFFVFYGKVLVTVNESEFRISAGGQFFVPRGNYYSIKNDYDRPARLFFAQACEVASVLVEPGEEE</sequence>
<feature type="region of interest" description="Disordered" evidence="7">
    <location>
        <begin position="428"/>
        <end position="469"/>
    </location>
</feature>
<evidence type="ECO:0000313" key="11">
    <source>
        <dbReference type="Proteomes" id="UP001187682"/>
    </source>
</evidence>
<dbReference type="FunFam" id="2.60.120.10:FF:000033">
    <property type="entry name" value="Centromere protein C 1"/>
    <property type="match status" value="1"/>
</dbReference>
<proteinExistence type="inferred from homology"/>
<feature type="region of interest" description="Disordered" evidence="7">
    <location>
        <begin position="1"/>
        <end position="382"/>
    </location>
</feature>
<comment type="similarity">
    <text evidence="2">Belongs to the CENP-C/MIF2 family.</text>
</comment>
<keyword evidence="3" id="KW-0238">DNA-binding</keyword>
<feature type="compositionally biased region" description="Basic residues" evidence="7">
    <location>
        <begin position="313"/>
        <end position="325"/>
    </location>
</feature>